<dbReference type="PANTHER" id="PTHR45033">
    <property type="match status" value="1"/>
</dbReference>
<dbReference type="InterPro" id="IPR020843">
    <property type="entry name" value="ER"/>
</dbReference>
<dbReference type="Pfam" id="PF00107">
    <property type="entry name" value="ADH_zinc_N"/>
    <property type="match status" value="1"/>
</dbReference>
<dbReference type="CDD" id="cd08276">
    <property type="entry name" value="MDR7"/>
    <property type="match status" value="1"/>
</dbReference>
<dbReference type="InterPro" id="IPR011032">
    <property type="entry name" value="GroES-like_sf"/>
</dbReference>
<reference evidence="3" key="1">
    <citation type="journal article" date="2019" name="G3 (Bethesda)">
        <title>Genome Assemblies of Two Rare Opportunistic Yeast Pathogens: Diutina rugosa (syn. Candida rugosa) and Trichomonascus ciferrii (syn. Candida ciferrii).</title>
        <authorList>
            <person name="Mixao V."/>
            <person name="Saus E."/>
            <person name="Hansen A.P."/>
            <person name="Lass-Florl C."/>
            <person name="Gabaldon T."/>
        </authorList>
    </citation>
    <scope>NUCLEOTIDE SEQUENCE</scope>
    <source>
        <strain evidence="3">CBS 4856</strain>
    </source>
</reference>
<sequence>MVKAVCIKKVEGKPGKVYYPLELRDVEVPKTKDGEVLVRMSAAALNHRDLFIRQHLYPGTTFDVPLLADGCGVIESGVLQGERVVFNPGHDWIADPVGPENQVYRALGGTKLNSLGTLQEVVSVHKDEIIRAPTHLSDAEVAALPLAGLTAWRALVTKSGNAEKGRNILIPGIGGGVAIFLLQFAVAMGCNVFVTSSSDEKLARAKELGAAGGVNYKKEKWENELQKLLPGDRPYLDAVIDGSGADIVQRSVKLLKAGGIVVSYGMTVMPQTVYPMTAVMKNIEIRGTMMGSRQEFFQMIKFVGKHKIKPIIHKTSHGIDNIAGLDQLFDEMKAGKQFGKLVVTLSSSNHNKL</sequence>
<dbReference type="AlphaFoldDB" id="A0A642VA30"/>
<keyword evidence="4" id="KW-1185">Reference proteome</keyword>
<dbReference type="Gene3D" id="3.40.50.720">
    <property type="entry name" value="NAD(P)-binding Rossmann-like Domain"/>
    <property type="match status" value="1"/>
</dbReference>
<feature type="transmembrane region" description="Helical" evidence="1">
    <location>
        <begin position="168"/>
        <end position="194"/>
    </location>
</feature>
<dbReference type="InterPro" id="IPR013149">
    <property type="entry name" value="ADH-like_C"/>
</dbReference>
<dbReference type="FunFam" id="3.40.50.720:FF:000481">
    <property type="entry name" value="Alcohol dehydrogenase, variant"/>
    <property type="match status" value="1"/>
</dbReference>
<dbReference type="VEuPathDB" id="FungiDB:TRICI_000858"/>
<dbReference type="EMBL" id="SWFS01000072">
    <property type="protein sequence ID" value="KAA8916992.1"/>
    <property type="molecule type" value="Genomic_DNA"/>
</dbReference>
<proteinExistence type="predicted"/>
<dbReference type="GO" id="GO:0016491">
    <property type="term" value="F:oxidoreductase activity"/>
    <property type="evidence" value="ECO:0007669"/>
    <property type="project" value="InterPro"/>
</dbReference>
<evidence type="ECO:0000259" key="2">
    <source>
        <dbReference type="SMART" id="SM00829"/>
    </source>
</evidence>
<dbReference type="InterPro" id="IPR013154">
    <property type="entry name" value="ADH-like_N"/>
</dbReference>
<name>A0A642VA30_9ASCO</name>
<dbReference type="OrthoDB" id="1879366at2759"/>
<dbReference type="Gene3D" id="3.90.180.10">
    <property type="entry name" value="Medium-chain alcohol dehydrogenases, catalytic domain"/>
    <property type="match status" value="1"/>
</dbReference>
<keyword evidence="1" id="KW-0472">Membrane</keyword>
<dbReference type="SMART" id="SM00829">
    <property type="entry name" value="PKS_ER"/>
    <property type="match status" value="1"/>
</dbReference>
<dbReference type="PANTHER" id="PTHR45033:SF3">
    <property type="entry name" value="DEHYDROGENASE, PUTATIVE (AFU_ORTHOLOGUE AFUA_2G13270)-RELATED"/>
    <property type="match status" value="1"/>
</dbReference>
<keyword evidence="1" id="KW-0812">Transmembrane</keyword>
<comment type="caution">
    <text evidence="3">The sequence shown here is derived from an EMBL/GenBank/DDBJ whole genome shotgun (WGS) entry which is preliminary data.</text>
</comment>
<evidence type="ECO:0000313" key="3">
    <source>
        <dbReference type="EMBL" id="KAA8916992.1"/>
    </source>
</evidence>
<dbReference type="SUPFAM" id="SSF51735">
    <property type="entry name" value="NAD(P)-binding Rossmann-fold domains"/>
    <property type="match status" value="1"/>
</dbReference>
<dbReference type="Proteomes" id="UP000761534">
    <property type="component" value="Unassembled WGS sequence"/>
</dbReference>
<dbReference type="InterPro" id="IPR036291">
    <property type="entry name" value="NAD(P)-bd_dom_sf"/>
</dbReference>
<gene>
    <name evidence="3" type="ORF">TRICI_000858</name>
</gene>
<dbReference type="SUPFAM" id="SSF50129">
    <property type="entry name" value="GroES-like"/>
    <property type="match status" value="1"/>
</dbReference>
<dbReference type="Pfam" id="PF08240">
    <property type="entry name" value="ADH_N"/>
    <property type="match status" value="1"/>
</dbReference>
<evidence type="ECO:0000313" key="4">
    <source>
        <dbReference type="Proteomes" id="UP000761534"/>
    </source>
</evidence>
<accession>A0A642VA30</accession>
<evidence type="ECO:0000256" key="1">
    <source>
        <dbReference type="SAM" id="Phobius"/>
    </source>
</evidence>
<protein>
    <recommendedName>
        <fullName evidence="2">Enoyl reductase (ER) domain-containing protein</fullName>
    </recommendedName>
</protein>
<dbReference type="InterPro" id="IPR052711">
    <property type="entry name" value="Zinc_ADH-like"/>
</dbReference>
<keyword evidence="1" id="KW-1133">Transmembrane helix</keyword>
<organism evidence="3 4">
    <name type="scientific">Trichomonascus ciferrii</name>
    <dbReference type="NCBI Taxonomy" id="44093"/>
    <lineage>
        <taxon>Eukaryota</taxon>
        <taxon>Fungi</taxon>
        <taxon>Dikarya</taxon>
        <taxon>Ascomycota</taxon>
        <taxon>Saccharomycotina</taxon>
        <taxon>Dipodascomycetes</taxon>
        <taxon>Dipodascales</taxon>
        <taxon>Trichomonascaceae</taxon>
        <taxon>Trichomonascus</taxon>
        <taxon>Trichomonascus ciferrii complex</taxon>
    </lineage>
</organism>
<feature type="domain" description="Enoyl reductase (ER)" evidence="2">
    <location>
        <begin position="12"/>
        <end position="343"/>
    </location>
</feature>